<dbReference type="GO" id="GO:0007165">
    <property type="term" value="P:signal transduction"/>
    <property type="evidence" value="ECO:0007669"/>
    <property type="project" value="TreeGrafter"/>
</dbReference>
<keyword evidence="1 4" id="KW-0479">Metal-binding</keyword>
<keyword evidence="3 4" id="KW-0460">Magnesium</keyword>
<dbReference type="GO" id="GO:0046872">
    <property type="term" value="F:metal ion binding"/>
    <property type="evidence" value="ECO:0007669"/>
    <property type="project" value="UniProtKB-KW"/>
</dbReference>
<dbReference type="Gene3D" id="3.40.190.80">
    <property type="match status" value="1"/>
</dbReference>
<feature type="binding site" evidence="4">
    <location>
        <position position="83"/>
    </location>
    <ligand>
        <name>Mg(2+)</name>
        <dbReference type="ChEBI" id="CHEBI:18420"/>
        <label>1</label>
        <note>catalytic</note>
    </ligand>
</feature>
<dbReference type="PRINTS" id="PR00377">
    <property type="entry name" value="IMPHPHTASES"/>
</dbReference>
<dbReference type="PANTHER" id="PTHR20854:SF4">
    <property type="entry name" value="INOSITOL-1-MONOPHOSPHATASE-RELATED"/>
    <property type="match status" value="1"/>
</dbReference>
<feature type="binding site" evidence="4">
    <location>
        <position position="84"/>
    </location>
    <ligand>
        <name>Mg(2+)</name>
        <dbReference type="ChEBI" id="CHEBI:18420"/>
        <label>1</label>
        <note>catalytic</note>
    </ligand>
</feature>
<feature type="binding site" evidence="4">
    <location>
        <position position="81"/>
    </location>
    <ligand>
        <name>Mg(2+)</name>
        <dbReference type="ChEBI" id="CHEBI:18420"/>
        <label>1</label>
        <note>catalytic</note>
    </ligand>
</feature>
<evidence type="ECO:0000313" key="5">
    <source>
        <dbReference type="EMBL" id="SER39515.1"/>
    </source>
</evidence>
<evidence type="ECO:0000256" key="4">
    <source>
        <dbReference type="PIRSR" id="PIRSR600760-2"/>
    </source>
</evidence>
<dbReference type="Gene3D" id="3.30.540.10">
    <property type="entry name" value="Fructose-1,6-Bisphosphatase, subunit A, domain 1"/>
    <property type="match status" value="1"/>
</dbReference>
<dbReference type="InterPro" id="IPR000760">
    <property type="entry name" value="Inositol_monophosphatase-like"/>
</dbReference>
<keyword evidence="6" id="KW-1185">Reference proteome</keyword>
<dbReference type="RefSeq" id="WP_092254645.1">
    <property type="nucleotide sequence ID" value="NZ_CP047199.1"/>
</dbReference>
<dbReference type="STRING" id="1121357.SAMN05661109_00102"/>
<gene>
    <name evidence="5" type="ORF">SAMN05661109_00102</name>
</gene>
<comment type="cofactor">
    <cofactor evidence="4">
        <name>Mg(2+)</name>
        <dbReference type="ChEBI" id="CHEBI:18420"/>
    </cofactor>
</comment>
<dbReference type="PANTHER" id="PTHR20854">
    <property type="entry name" value="INOSITOL MONOPHOSPHATASE"/>
    <property type="match status" value="1"/>
</dbReference>
<dbReference type="SUPFAM" id="SSF56655">
    <property type="entry name" value="Carbohydrate phosphatase"/>
    <property type="match status" value="1"/>
</dbReference>
<dbReference type="GO" id="GO:0008934">
    <property type="term" value="F:inositol monophosphate 1-phosphatase activity"/>
    <property type="evidence" value="ECO:0007669"/>
    <property type="project" value="TreeGrafter"/>
</dbReference>
<keyword evidence="2" id="KW-0378">Hydrolase</keyword>
<dbReference type="EMBL" id="FOGQ01000001">
    <property type="protein sequence ID" value="SER39515.1"/>
    <property type="molecule type" value="Genomic_DNA"/>
</dbReference>
<dbReference type="Proteomes" id="UP000198929">
    <property type="component" value="Unassembled WGS sequence"/>
</dbReference>
<reference evidence="6" key="1">
    <citation type="submission" date="2016-10" db="EMBL/GenBank/DDBJ databases">
        <authorList>
            <person name="Varghese N."/>
            <person name="Submissions S."/>
        </authorList>
    </citation>
    <scope>NUCLEOTIDE SEQUENCE [LARGE SCALE GENOMIC DNA]</scope>
    <source>
        <strain evidence="6">DSM 20524</strain>
    </source>
</reference>
<feature type="binding site" evidence="4">
    <location>
        <position position="66"/>
    </location>
    <ligand>
        <name>Mg(2+)</name>
        <dbReference type="ChEBI" id="CHEBI:18420"/>
        <label>1</label>
        <note>catalytic</note>
    </ligand>
</feature>
<protein>
    <submittedName>
        <fullName evidence="5">Myo-inositol-1(Or 4)-monophosphatase</fullName>
    </submittedName>
</protein>
<organism evidence="5 6">
    <name type="scientific">Corynebacterium cystitidis DSM 20524</name>
    <dbReference type="NCBI Taxonomy" id="1121357"/>
    <lineage>
        <taxon>Bacteria</taxon>
        <taxon>Bacillati</taxon>
        <taxon>Actinomycetota</taxon>
        <taxon>Actinomycetes</taxon>
        <taxon>Mycobacteriales</taxon>
        <taxon>Corynebacteriaceae</taxon>
        <taxon>Corynebacterium</taxon>
    </lineage>
</organism>
<accession>A0A1H9NV17</accession>
<feature type="binding site" evidence="4">
    <location>
        <position position="212"/>
    </location>
    <ligand>
        <name>Mg(2+)</name>
        <dbReference type="ChEBI" id="CHEBI:18420"/>
        <label>1</label>
        <note>catalytic</note>
    </ligand>
</feature>
<dbReference type="Pfam" id="PF00459">
    <property type="entry name" value="Inositol_P"/>
    <property type="match status" value="1"/>
</dbReference>
<dbReference type="CDD" id="cd01637">
    <property type="entry name" value="IMPase_like"/>
    <property type="match status" value="1"/>
</dbReference>
<dbReference type="GO" id="GO:0006020">
    <property type="term" value="P:inositol metabolic process"/>
    <property type="evidence" value="ECO:0007669"/>
    <property type="project" value="TreeGrafter"/>
</dbReference>
<evidence type="ECO:0000256" key="3">
    <source>
        <dbReference type="ARBA" id="ARBA00022842"/>
    </source>
</evidence>
<dbReference type="AlphaFoldDB" id="A0A1H9NV17"/>
<evidence type="ECO:0000256" key="1">
    <source>
        <dbReference type="ARBA" id="ARBA00022723"/>
    </source>
</evidence>
<dbReference type="InterPro" id="IPR020583">
    <property type="entry name" value="Inositol_monoP_metal-BS"/>
</dbReference>
<sequence length="263" mass="28028">MVDTRTLLTVADDIVRQASEMFVDGVGAAPSLYKKDGDFATEMDISIEKFIRDELAKESAIPVYGEEQGGKFDPEACWIIDPIDGTTNYASGNPNCSILVSLVIQNEPRIAVTAMPLFSKHLSTRDNEPVYLNGEQLPELDDDNGRGGLIGLGSVGSPDSARFPIEFRLKLMGWLTATNLRPRITGSVGVDLALVASGAFQAAMSFSPNMWDNTAGVLLARNAGAVVTDGVGRPWTPTSPGAIVGTRAAHATVMSTIDTILKL</sequence>
<evidence type="ECO:0000313" key="6">
    <source>
        <dbReference type="Proteomes" id="UP000198929"/>
    </source>
</evidence>
<name>A0A1H9NV17_9CORY</name>
<proteinExistence type="predicted"/>
<dbReference type="PROSITE" id="PS00629">
    <property type="entry name" value="IMP_1"/>
    <property type="match status" value="1"/>
</dbReference>
<evidence type="ECO:0000256" key="2">
    <source>
        <dbReference type="ARBA" id="ARBA00022801"/>
    </source>
</evidence>